<dbReference type="InterPro" id="IPR008753">
    <property type="entry name" value="Peptidase_M13_N"/>
</dbReference>
<dbReference type="RefSeq" id="WP_089710811.1">
    <property type="nucleotide sequence ID" value="NZ_FMAR01000004.1"/>
</dbReference>
<dbReference type="PRINTS" id="PR00786">
    <property type="entry name" value="NEPRILYSIN"/>
</dbReference>
<evidence type="ECO:0000256" key="2">
    <source>
        <dbReference type="ARBA" id="ARBA00007357"/>
    </source>
</evidence>
<dbReference type="InterPro" id="IPR000718">
    <property type="entry name" value="Peptidase_M13"/>
</dbReference>
<keyword evidence="6" id="KW-0862">Zinc</keyword>
<dbReference type="CDD" id="cd08662">
    <property type="entry name" value="M13"/>
    <property type="match status" value="1"/>
</dbReference>
<sequence>MHCSRNFFTLLAGATLLAACQTKPTVQEKPKDILSADLDNTTRPSADFFQYANGGWISKNPIPGEESSWGIGNLVINENLKRLKVINLQADSAKAAKGTPQQKIGDFWHAAMDSANIEAKGLTPLQPYFEKIEAITDTHTLMATMAYLHKIGVSPMLSLFVMQDEKNSEVNALYYWQSGLYLPEREYYLKKDNTSLKIIASYQQLITHFLTMSGVPADTAAIQAARILQLETSLAKVHRKREDLRDPYKNYHKMATTALYKLAPNLDMPQYLQALHAEKLDSIIIGQPEYYTALSNLIKSTPIDTWKALLRFRLIDQFSDALPNAYGVASFQFKKLLTGATERKPRWKRTLLHEEDVMGELLGQLFVKEYFNATAKKRYEDLVEAIRNAYKIRIQQLTWMSDSTKQKALVKLFAIKKKVGYPDKWKDFSSLDITPDSYVQNLINGNAFWIRYNFNKLGKPVNRDEWDMTPQTYNAYYNPSNNEIVLPAGIFTVPGYRDEQLDDALVYGYAGASTIGHEITHGFDDQGRQFDEKGNLKNWWNKADEEKFNTRAEVMVKQFNNFLVIDTFKINGKATLGENIADLGGILLGWDAFQQTTQFKHNDSIGGLSPAQRYFLGYGLGWLQHNTNESLRNQALTDAHAPAKFRVNGPFQSVDAFYKIFNVQPTDKMYLPDSLRVHIW</sequence>
<evidence type="ECO:0000256" key="6">
    <source>
        <dbReference type="ARBA" id="ARBA00022833"/>
    </source>
</evidence>
<dbReference type="Pfam" id="PF01431">
    <property type="entry name" value="Peptidase_M13"/>
    <property type="match status" value="1"/>
</dbReference>
<dbReference type="PROSITE" id="PS51257">
    <property type="entry name" value="PROKAR_LIPOPROTEIN"/>
    <property type="match status" value="1"/>
</dbReference>
<feature type="domain" description="Peptidase M13 C-terminal" evidence="8">
    <location>
        <begin position="474"/>
        <end position="673"/>
    </location>
</feature>
<dbReference type="PANTHER" id="PTHR11733:SF167">
    <property type="entry name" value="FI17812P1-RELATED"/>
    <property type="match status" value="1"/>
</dbReference>
<keyword evidence="11" id="KW-1185">Reference proteome</keyword>
<evidence type="ECO:0000256" key="3">
    <source>
        <dbReference type="ARBA" id="ARBA00022670"/>
    </source>
</evidence>
<dbReference type="EMBL" id="FMAR01000004">
    <property type="protein sequence ID" value="SCC19285.1"/>
    <property type="molecule type" value="Genomic_DNA"/>
</dbReference>
<evidence type="ECO:0000313" key="10">
    <source>
        <dbReference type="EMBL" id="SCC19285.1"/>
    </source>
</evidence>
<dbReference type="GO" id="GO:0005886">
    <property type="term" value="C:plasma membrane"/>
    <property type="evidence" value="ECO:0007669"/>
    <property type="project" value="TreeGrafter"/>
</dbReference>
<dbReference type="Gene3D" id="3.40.390.10">
    <property type="entry name" value="Collagenase (Catalytic Domain)"/>
    <property type="match status" value="1"/>
</dbReference>
<feature type="domain" description="Peptidase M13 N-terminal" evidence="9">
    <location>
        <begin position="44"/>
        <end position="422"/>
    </location>
</feature>
<evidence type="ECO:0000256" key="4">
    <source>
        <dbReference type="ARBA" id="ARBA00022723"/>
    </source>
</evidence>
<evidence type="ECO:0000256" key="5">
    <source>
        <dbReference type="ARBA" id="ARBA00022801"/>
    </source>
</evidence>
<dbReference type="GO" id="GO:0016485">
    <property type="term" value="P:protein processing"/>
    <property type="evidence" value="ECO:0007669"/>
    <property type="project" value="TreeGrafter"/>
</dbReference>
<name>A0A1C4CJN0_9BACT</name>
<dbReference type="InterPro" id="IPR042089">
    <property type="entry name" value="Peptidase_M13_dom_2"/>
</dbReference>
<gene>
    <name evidence="10" type="ORF">GA0116948_104158</name>
</gene>
<evidence type="ECO:0000256" key="1">
    <source>
        <dbReference type="ARBA" id="ARBA00001947"/>
    </source>
</evidence>
<dbReference type="AlphaFoldDB" id="A0A1C4CJN0"/>
<dbReference type="InterPro" id="IPR024079">
    <property type="entry name" value="MetalloPept_cat_dom_sf"/>
</dbReference>
<dbReference type="Pfam" id="PF05649">
    <property type="entry name" value="Peptidase_M13_N"/>
    <property type="match status" value="1"/>
</dbReference>
<dbReference type="PROSITE" id="PS51885">
    <property type="entry name" value="NEPRILYSIN"/>
    <property type="match status" value="1"/>
</dbReference>
<evidence type="ECO:0000256" key="7">
    <source>
        <dbReference type="ARBA" id="ARBA00023049"/>
    </source>
</evidence>
<keyword evidence="3" id="KW-0645">Protease</keyword>
<keyword evidence="4" id="KW-0479">Metal-binding</keyword>
<dbReference type="STRING" id="1335309.GA0116948_104158"/>
<dbReference type="PANTHER" id="PTHR11733">
    <property type="entry name" value="ZINC METALLOPROTEASE FAMILY M13 NEPRILYSIN-RELATED"/>
    <property type="match status" value="1"/>
</dbReference>
<protein>
    <submittedName>
        <fullName evidence="10">Putative endopeptidase</fullName>
    </submittedName>
</protein>
<keyword evidence="7" id="KW-0482">Metalloprotease</keyword>
<dbReference type="GO" id="GO:0004222">
    <property type="term" value="F:metalloendopeptidase activity"/>
    <property type="evidence" value="ECO:0007669"/>
    <property type="project" value="InterPro"/>
</dbReference>
<evidence type="ECO:0000259" key="9">
    <source>
        <dbReference type="Pfam" id="PF05649"/>
    </source>
</evidence>
<dbReference type="OrthoDB" id="9775677at2"/>
<dbReference type="SUPFAM" id="SSF55486">
    <property type="entry name" value="Metalloproteases ('zincins'), catalytic domain"/>
    <property type="match status" value="1"/>
</dbReference>
<dbReference type="Proteomes" id="UP000242818">
    <property type="component" value="Unassembled WGS sequence"/>
</dbReference>
<dbReference type="InterPro" id="IPR018497">
    <property type="entry name" value="Peptidase_M13_C"/>
</dbReference>
<evidence type="ECO:0000313" key="11">
    <source>
        <dbReference type="Proteomes" id="UP000242818"/>
    </source>
</evidence>
<dbReference type="Gene3D" id="1.10.1380.10">
    <property type="entry name" value="Neutral endopeptidase , domain2"/>
    <property type="match status" value="1"/>
</dbReference>
<keyword evidence="5" id="KW-0378">Hydrolase</keyword>
<proteinExistence type="inferred from homology"/>
<evidence type="ECO:0000259" key="8">
    <source>
        <dbReference type="Pfam" id="PF01431"/>
    </source>
</evidence>
<comment type="similarity">
    <text evidence="2">Belongs to the peptidase M13 family.</text>
</comment>
<reference evidence="10 11" key="1">
    <citation type="submission" date="2016-08" db="EMBL/GenBank/DDBJ databases">
        <authorList>
            <person name="Seilhamer J.J."/>
        </authorList>
    </citation>
    <scope>NUCLEOTIDE SEQUENCE [LARGE SCALE GENOMIC DNA]</scope>
    <source>
        <strain evidence="10 11">A37T2</strain>
    </source>
</reference>
<dbReference type="GO" id="GO:0046872">
    <property type="term" value="F:metal ion binding"/>
    <property type="evidence" value="ECO:0007669"/>
    <property type="project" value="UniProtKB-KW"/>
</dbReference>
<organism evidence="10 11">
    <name type="scientific">Chitinophaga costaii</name>
    <dbReference type="NCBI Taxonomy" id="1335309"/>
    <lineage>
        <taxon>Bacteria</taxon>
        <taxon>Pseudomonadati</taxon>
        <taxon>Bacteroidota</taxon>
        <taxon>Chitinophagia</taxon>
        <taxon>Chitinophagales</taxon>
        <taxon>Chitinophagaceae</taxon>
        <taxon>Chitinophaga</taxon>
    </lineage>
</organism>
<accession>A0A1C4CJN0</accession>
<comment type="cofactor">
    <cofactor evidence="1">
        <name>Zn(2+)</name>
        <dbReference type="ChEBI" id="CHEBI:29105"/>
    </cofactor>
</comment>